<comment type="caution">
    <text evidence="2">The sequence shown here is derived from an EMBL/GenBank/DDBJ whole genome shotgun (WGS) entry which is preliminary data.</text>
</comment>
<evidence type="ECO:0000313" key="2">
    <source>
        <dbReference type="EMBL" id="PTO35704.1"/>
    </source>
</evidence>
<gene>
    <name evidence="2" type="ORF">C6N14_06705</name>
</gene>
<reference evidence="2 3" key="1">
    <citation type="submission" date="2018-03" db="EMBL/GenBank/DDBJ databases">
        <title>Draft genome sequences of four Enterococcus mundtii strains isolated from beef slaughterhouses in Kenya.</title>
        <authorList>
            <person name="Wambui J."/>
            <person name="Stevens M."/>
            <person name="Njage P."/>
            <person name="Stephan R."/>
            <person name="Tasara T."/>
        </authorList>
    </citation>
    <scope>NUCLEOTIDE SEQUENCE [LARGE SCALE GENOMIC DNA]</scope>
    <source>
        <strain evidence="2 3">H18-EM</strain>
    </source>
</reference>
<sequence length="1794" mass="204231">MPIDNQSNRKRNGQFNNEQNNKEDKQAFEEAVKAISSGVGHAPTPEILHSPLLLSLYVSSILGNVVVRGEGPKQQRVKQNSGAVFEADTFVEVTQHANQSEVLNSLTSHSTVNTTLLTPALTENSTAIATVDAPFFRTFYDNTTYNLTDYAHHWSLNVHKIAHGIAETYGCTTNKTSITRPILEEESNPFNHTQVHFKTVCQSAIAESQKMNQQPTDQPTELHQFSFKKGGDGSSKQQFLFEDSAEKLKNIFQQSFNKTSHQTDQQTTGNATNDTSGTANFFKGLTEAFVTFFNDFDQPIYTEKHESLKGDSLITRFLSMMAQSISYQEEIHQTAKPSKDTNVPHSFRSYDFSSGIPTLKKDEEGFATQFWTLFSKMDETLTNFIKKWDIFVVRGAEARPINDPRLNVRAESEGETVKDNQRGKKVAKKPQSSKIEIVKGIVEDIEHNRTPTSRYQEPLPYFFYDKSLFRSKSETKNVIKKLKIFLIKQKAVSKNADDLEVVKAFESWAKIRRMSDISQDSSKVQFAAYLIRRNYGLKNVRIGDPLTTEQLQAVFMQLKVNVHLVNYTYQEKSKPIQMSPAEKPIEAYYRKETNVCNQIFSDFINDVPATVPKNQTITAVIYNRDLFNNREKTEAVNKQLIDFAEKQGFILKNPTASELVRWMRMWIFRLGKYEEIVSREELAAKELLRAYGSKMTLAGTNDSRAVILQWENNNAQMGYRYAKNNIDAIALDARKDKSDQTEEEQVQSFLQENHIKPKNETLHGVEPSADQSRRSEPVEVIDQRICQFLKTKGVVCNLSNPQVLVDTVSNWLLLEGAVQKVIDPVKLKQIAQTILNQEDNGLISNKEAELTFANWLEGKLAKKELPDLTDNQSKTDKPDLKPDNQPKIDKPDLKNDEIQWRSQQVTNKVEQYLRQNYLITGPATKENILSGIGKWFMQNKDEGEIRSERLQAIATVILKELNLYGGAEDELISDNDAKKTIMKWVIENVLGSSVEEYATKKILDHPNPASFTIGELRDSFKLKELVKNKRIILNKNNDAKKQKELETNIGYLWKECLNDLLPNYFLKSSELSDDLLISDYGSLIQIAGSRILAAAGILNKFDKEEIRTLGELFFESVSEKGVQDIEEFDQLLLPALFSTAQLDAPSLKIAIETGNYKEVAISTFIDYFQRGYFAIMAHDEEVKRFYRNYKTAVINFRRKQALVKETLKECERLGIRVPPAAGEIYLAGGNPCPGPWIPPNIETWYRELTSDVAESYHLLNRKLIGLSINSFSQTELDFMFSPETRIYEGTAEFRDEAALASNPIGSVPSLVIANRKENRDDLILHLKQTDLLVAIRGNEERVYALKRLEKEGGYTMYRVDKDPLLFLDHDVIDLKSLWWKKYKKEGSKIRIGDYSYTFVMQTHQDKQLSHGDERESLFNTISTKHKDILYQQLYESGNDQTMASKVWDAVSHFIPFYDCVVGIINKDVESAVPNCVIDALLVIPVLGQITTINVRFALGAARVIAKSGVTGLVRNSAKVLPKLSDLRSLLASVVRYIDPGIEAAISGGRFVIKNLLKLKNQPILTRNIHFKPVLTKLEKHEKDLPAPVISKMTVTAHLPRNGPQVLVKKMKNNLYVKVSDFKKGDVYGKVFTLRGEELREFEGPIFFSQKQKEIIQSLKINIQPDEMFIEKINYYPKGYGEGTVMEIYKNGQKKMDVIEMDGQLVPVRIQAIKKYGVRYDVMDGDKVLPVNFNGIEWYFEPDTSPIISRAVKIEVTNRINQFEAIWDPSTLSAPDGNGLMWSAEGRTYIKIQER</sequence>
<dbReference type="RefSeq" id="WP_108145826.1">
    <property type="nucleotide sequence ID" value="NZ_PYGR01000020.1"/>
</dbReference>
<evidence type="ECO:0000256" key="1">
    <source>
        <dbReference type="SAM" id="MobiDB-lite"/>
    </source>
</evidence>
<feature type="compositionally biased region" description="Basic and acidic residues" evidence="1">
    <location>
        <begin position="753"/>
        <end position="763"/>
    </location>
</feature>
<protein>
    <submittedName>
        <fullName evidence="2">Uncharacterized protein</fullName>
    </submittedName>
</protein>
<accession>A0A2T5DDF4</accession>
<dbReference type="Proteomes" id="UP000244022">
    <property type="component" value="Unassembled WGS sequence"/>
</dbReference>
<feature type="compositionally biased region" description="Basic and acidic residues" evidence="1">
    <location>
        <begin position="873"/>
        <end position="896"/>
    </location>
</feature>
<evidence type="ECO:0000313" key="3">
    <source>
        <dbReference type="Proteomes" id="UP000244022"/>
    </source>
</evidence>
<feature type="region of interest" description="Disordered" evidence="1">
    <location>
        <begin position="751"/>
        <end position="776"/>
    </location>
</feature>
<name>A0A2T5DDF4_ENTMU</name>
<dbReference type="NCBIfam" id="NF033898">
    <property type="entry name" value="QWxxN_dom"/>
    <property type="match status" value="2"/>
</dbReference>
<feature type="compositionally biased region" description="Basic and acidic residues" evidence="1">
    <location>
        <begin position="409"/>
        <end position="422"/>
    </location>
</feature>
<organism evidence="2 3">
    <name type="scientific">Enterococcus mundtii</name>
    <dbReference type="NCBI Taxonomy" id="53346"/>
    <lineage>
        <taxon>Bacteria</taxon>
        <taxon>Bacillati</taxon>
        <taxon>Bacillota</taxon>
        <taxon>Bacilli</taxon>
        <taxon>Lactobacillales</taxon>
        <taxon>Enterococcaceae</taxon>
        <taxon>Enterococcus</taxon>
    </lineage>
</organism>
<feature type="region of interest" description="Disordered" evidence="1">
    <location>
        <begin position="1"/>
        <end position="25"/>
    </location>
</feature>
<feature type="region of interest" description="Disordered" evidence="1">
    <location>
        <begin position="409"/>
        <end position="429"/>
    </location>
</feature>
<feature type="region of interest" description="Disordered" evidence="1">
    <location>
        <begin position="866"/>
        <end position="896"/>
    </location>
</feature>
<dbReference type="EMBL" id="PYGR01000020">
    <property type="protein sequence ID" value="PTO35704.1"/>
    <property type="molecule type" value="Genomic_DNA"/>
</dbReference>
<proteinExistence type="predicted"/>